<comment type="similarity">
    <text evidence="1">Belongs to the ATP-dependent AMP-binding enzyme family.</text>
</comment>
<evidence type="ECO:0000313" key="10">
    <source>
        <dbReference type="Proteomes" id="UP000001555"/>
    </source>
</evidence>
<keyword evidence="2 8" id="KW-0436">Ligase</keyword>
<name>B7QB16_IXOSC</name>
<keyword evidence="10" id="KW-1185">Reference proteome</keyword>
<accession>B7QB16</accession>
<evidence type="ECO:0000256" key="3">
    <source>
        <dbReference type="ARBA" id="ARBA00037247"/>
    </source>
</evidence>
<dbReference type="HOGENOM" id="CLU_000022_17_0_1"/>
<dbReference type="PANTHER" id="PTHR43201">
    <property type="entry name" value="ACYL-COA SYNTHETASE"/>
    <property type="match status" value="1"/>
</dbReference>
<reference evidence="8 10" key="1">
    <citation type="submission" date="2008-03" db="EMBL/GenBank/DDBJ databases">
        <title>Annotation of Ixodes scapularis.</title>
        <authorList>
            <consortium name="Ixodes scapularis Genome Project Consortium"/>
            <person name="Caler E."/>
            <person name="Hannick L.I."/>
            <person name="Bidwell S."/>
            <person name="Joardar V."/>
            <person name="Thiagarajan M."/>
            <person name="Amedeo P."/>
            <person name="Galinsky K.J."/>
            <person name="Schobel S."/>
            <person name="Inman J."/>
            <person name="Hostetler J."/>
            <person name="Miller J."/>
            <person name="Hammond M."/>
            <person name="Megy K."/>
            <person name="Lawson D."/>
            <person name="Kodira C."/>
            <person name="Sutton G."/>
            <person name="Meyer J."/>
            <person name="Hill C.A."/>
            <person name="Birren B."/>
            <person name="Nene V."/>
            <person name="Collins F."/>
            <person name="Alarcon-Chaidez F."/>
            <person name="Wikel S."/>
            <person name="Strausberg R."/>
        </authorList>
    </citation>
    <scope>NUCLEOTIDE SEQUENCE [LARGE SCALE GENOMIC DNA]</scope>
    <source>
        <strain evidence="10">Wikel</strain>
        <strain evidence="8">Wikel colony</strain>
    </source>
</reference>
<dbReference type="STRING" id="6945.B7QB16"/>
<evidence type="ECO:0000259" key="7">
    <source>
        <dbReference type="Pfam" id="PF00501"/>
    </source>
</evidence>
<comment type="catalytic activity">
    <reaction evidence="5">
        <text>octanoate + ATP + CoA = octanoyl-CoA + AMP + diphosphate</text>
        <dbReference type="Rhea" id="RHEA:33631"/>
        <dbReference type="ChEBI" id="CHEBI:25646"/>
        <dbReference type="ChEBI" id="CHEBI:30616"/>
        <dbReference type="ChEBI" id="CHEBI:33019"/>
        <dbReference type="ChEBI" id="CHEBI:57287"/>
        <dbReference type="ChEBI" id="CHEBI:57386"/>
        <dbReference type="ChEBI" id="CHEBI:456215"/>
    </reaction>
</comment>
<comment type="catalytic activity">
    <reaction evidence="6">
        <text>a medium-chain fatty acid + ATP + CoA = a medium-chain fatty acyl-CoA + AMP + diphosphate</text>
        <dbReference type="Rhea" id="RHEA:48340"/>
        <dbReference type="ChEBI" id="CHEBI:30616"/>
        <dbReference type="ChEBI" id="CHEBI:33019"/>
        <dbReference type="ChEBI" id="CHEBI:57287"/>
        <dbReference type="ChEBI" id="CHEBI:59558"/>
        <dbReference type="ChEBI" id="CHEBI:90546"/>
        <dbReference type="ChEBI" id="CHEBI:456215"/>
        <dbReference type="EC" id="6.2.1.2"/>
    </reaction>
</comment>
<dbReference type="GO" id="GO:0031956">
    <property type="term" value="F:medium-chain fatty acid-CoA ligase activity"/>
    <property type="evidence" value="ECO:0007669"/>
    <property type="project" value="UniProtKB-EC"/>
</dbReference>
<dbReference type="EMBL" id="ABJB010378685">
    <property type="status" value="NOT_ANNOTATED_CDS"/>
    <property type="molecule type" value="Genomic_DNA"/>
</dbReference>
<dbReference type="Gene3D" id="3.30.300.30">
    <property type="match status" value="1"/>
</dbReference>
<dbReference type="Gene3D" id="3.40.50.12780">
    <property type="entry name" value="N-terminal domain of ligase-like"/>
    <property type="match status" value="1"/>
</dbReference>
<gene>
    <name evidence="8" type="ORF">IscW_ISCW021995</name>
</gene>
<dbReference type="Proteomes" id="UP000001555">
    <property type="component" value="Unassembled WGS sequence"/>
</dbReference>
<feature type="non-terminal residue" evidence="8">
    <location>
        <position position="1"/>
    </location>
</feature>
<evidence type="ECO:0000256" key="2">
    <source>
        <dbReference type="ARBA" id="ARBA00022598"/>
    </source>
</evidence>
<dbReference type="EMBL" id="ABJB010188553">
    <property type="status" value="NOT_ANNOTATED_CDS"/>
    <property type="molecule type" value="Genomic_DNA"/>
</dbReference>
<dbReference type="InterPro" id="IPR000873">
    <property type="entry name" value="AMP-dep_synth/lig_dom"/>
</dbReference>
<evidence type="ECO:0000313" key="9">
    <source>
        <dbReference type="EnsemblMetazoa" id="ISCW021995-PA"/>
    </source>
</evidence>
<sequence length="214" mass="24460">CTFIYGTPTMFIDMLAQLERGHYDLSSVRKGIMSGSPCPSELVKNARKRLNIQRFHVMYGATETSPAISGIDPDEPIEKWIETVGVPLDHTEVKIVDTRGDIVPVNKVGELCTRGYHVFMGYLGEEGKKREAIRDNWYHTGDEATMSGDGRITIRGRIKDMIIRGGENIYPREIEDYLYKHPGVLEVQVRIPNILGHMHLARYLERFEQNNIRI</sequence>
<proteinExistence type="inferred from homology"/>
<reference evidence="9" key="2">
    <citation type="submission" date="2020-05" db="UniProtKB">
        <authorList>
            <consortium name="EnsemblMetazoa"/>
        </authorList>
    </citation>
    <scope>IDENTIFICATION</scope>
    <source>
        <strain evidence="9">wikel</strain>
    </source>
</reference>
<dbReference type="VEuPathDB" id="VectorBase:ISCI021995"/>
<dbReference type="InterPro" id="IPR045851">
    <property type="entry name" value="AMP-bd_C_sf"/>
</dbReference>
<dbReference type="SUPFAM" id="SSF56801">
    <property type="entry name" value="Acetyl-CoA synthetase-like"/>
    <property type="match status" value="1"/>
</dbReference>
<comment type="function">
    <text evidence="3">Acyl-CoA synthases catalyze the initial reaction in fatty acid metabolism, by forming a thioester with CoA. Has some preference toward medium-chain substrates. Plays a role in adipocyte differentiation.</text>
</comment>
<dbReference type="PANTHER" id="PTHR43201:SF5">
    <property type="entry name" value="MEDIUM-CHAIN ACYL-COA LIGASE ACSF2, MITOCHONDRIAL"/>
    <property type="match status" value="1"/>
</dbReference>
<dbReference type="EnsemblMetazoa" id="ISCW021995-RA">
    <property type="protein sequence ID" value="ISCW021995-PA"/>
    <property type="gene ID" value="ISCW021995"/>
</dbReference>
<dbReference type="Pfam" id="PF00501">
    <property type="entry name" value="AMP-binding"/>
    <property type="match status" value="1"/>
</dbReference>
<organism>
    <name type="scientific">Ixodes scapularis</name>
    <name type="common">Black-legged tick</name>
    <name type="synonym">Deer tick</name>
    <dbReference type="NCBI Taxonomy" id="6945"/>
    <lineage>
        <taxon>Eukaryota</taxon>
        <taxon>Metazoa</taxon>
        <taxon>Ecdysozoa</taxon>
        <taxon>Arthropoda</taxon>
        <taxon>Chelicerata</taxon>
        <taxon>Arachnida</taxon>
        <taxon>Acari</taxon>
        <taxon>Parasitiformes</taxon>
        <taxon>Ixodida</taxon>
        <taxon>Ixodoidea</taxon>
        <taxon>Ixodidae</taxon>
        <taxon>Ixodinae</taxon>
        <taxon>Ixodes</taxon>
    </lineage>
</organism>
<evidence type="ECO:0000313" key="8">
    <source>
        <dbReference type="EMBL" id="EEC16038.1"/>
    </source>
</evidence>
<dbReference type="InterPro" id="IPR042099">
    <property type="entry name" value="ANL_N_sf"/>
</dbReference>
<evidence type="ECO:0000256" key="6">
    <source>
        <dbReference type="ARBA" id="ARBA00048277"/>
    </source>
</evidence>
<dbReference type="EMBL" id="ABJB011025238">
    <property type="status" value="NOT_ANNOTATED_CDS"/>
    <property type="molecule type" value="Genomic_DNA"/>
</dbReference>
<dbReference type="AlphaFoldDB" id="B7QB16"/>
<dbReference type="EMBL" id="DS898430">
    <property type="protein sequence ID" value="EEC16038.1"/>
    <property type="molecule type" value="Genomic_DNA"/>
</dbReference>
<evidence type="ECO:0000256" key="5">
    <source>
        <dbReference type="ARBA" id="ARBA00047319"/>
    </source>
</evidence>
<protein>
    <recommendedName>
        <fullName evidence="4">Medium-chain acyl-CoA ligase ACSF2, mitochondrial</fullName>
    </recommendedName>
</protein>
<dbReference type="VEuPathDB" id="VectorBase:ISCW021995"/>
<feature type="domain" description="AMP-dependent synthetase/ligase" evidence="7">
    <location>
        <begin position="1"/>
        <end position="123"/>
    </location>
</feature>
<evidence type="ECO:0000256" key="1">
    <source>
        <dbReference type="ARBA" id="ARBA00006432"/>
    </source>
</evidence>
<dbReference type="EMBL" id="ABJB010830021">
    <property type="status" value="NOT_ANNOTATED_CDS"/>
    <property type="molecule type" value="Genomic_DNA"/>
</dbReference>
<evidence type="ECO:0000256" key="4">
    <source>
        <dbReference type="ARBA" id="ARBA00039638"/>
    </source>
</evidence>
<dbReference type="PaxDb" id="6945-B7QB16"/>